<dbReference type="PANTHER" id="PTHR11814">
    <property type="entry name" value="SULFATE TRANSPORTER"/>
    <property type="match status" value="1"/>
</dbReference>
<dbReference type="NCBIfam" id="TIGR00815">
    <property type="entry name" value="sulP"/>
    <property type="match status" value="1"/>
</dbReference>
<dbReference type="Proteomes" id="UP000603453">
    <property type="component" value="Unassembled WGS sequence"/>
</dbReference>
<evidence type="ECO:0000256" key="1">
    <source>
        <dbReference type="ARBA" id="ARBA00004141"/>
    </source>
</evidence>
<feature type="transmembrane region" description="Helical" evidence="5">
    <location>
        <begin position="352"/>
        <end position="375"/>
    </location>
</feature>
<name>A0A8H7RLK9_9FUNG</name>
<dbReference type="SUPFAM" id="SSF52091">
    <property type="entry name" value="SpoIIaa-like"/>
    <property type="match status" value="1"/>
</dbReference>
<keyword evidence="4 5" id="KW-0472">Membrane</keyword>
<comment type="subcellular location">
    <subcellularLocation>
        <location evidence="1">Membrane</location>
        <topology evidence="1">Multi-pass membrane protein</topology>
    </subcellularLocation>
</comment>
<dbReference type="InterPro" id="IPR002645">
    <property type="entry name" value="STAS_dom"/>
</dbReference>
<feature type="transmembrane region" description="Helical" evidence="5">
    <location>
        <begin position="148"/>
        <end position="167"/>
    </location>
</feature>
<dbReference type="CDD" id="cd07042">
    <property type="entry name" value="STAS_SulP_like_sulfate_transporter"/>
    <property type="match status" value="1"/>
</dbReference>
<evidence type="ECO:0000313" key="8">
    <source>
        <dbReference type="Proteomes" id="UP000603453"/>
    </source>
</evidence>
<feature type="non-terminal residue" evidence="7">
    <location>
        <position position="1"/>
    </location>
</feature>
<feature type="transmembrane region" description="Helical" evidence="5">
    <location>
        <begin position="95"/>
        <end position="111"/>
    </location>
</feature>
<dbReference type="Pfam" id="PF00916">
    <property type="entry name" value="Sulfate_transp"/>
    <property type="match status" value="1"/>
</dbReference>
<keyword evidence="2 5" id="KW-0812">Transmembrane</keyword>
<protein>
    <recommendedName>
        <fullName evidence="6">STAS domain-containing protein</fullName>
    </recommendedName>
</protein>
<evidence type="ECO:0000256" key="5">
    <source>
        <dbReference type="SAM" id="Phobius"/>
    </source>
</evidence>
<feature type="transmembrane region" description="Helical" evidence="5">
    <location>
        <begin position="258"/>
        <end position="281"/>
    </location>
</feature>
<keyword evidence="3 5" id="KW-1133">Transmembrane helix</keyword>
<feature type="transmembrane region" description="Helical" evidence="5">
    <location>
        <begin position="179"/>
        <end position="196"/>
    </location>
</feature>
<dbReference type="GO" id="GO:0055085">
    <property type="term" value="P:transmembrane transport"/>
    <property type="evidence" value="ECO:0007669"/>
    <property type="project" value="InterPro"/>
</dbReference>
<feature type="transmembrane region" description="Helical" evidence="5">
    <location>
        <begin position="441"/>
        <end position="459"/>
    </location>
</feature>
<organism evidence="7 8">
    <name type="scientific">Mucor saturninus</name>
    <dbReference type="NCBI Taxonomy" id="64648"/>
    <lineage>
        <taxon>Eukaryota</taxon>
        <taxon>Fungi</taxon>
        <taxon>Fungi incertae sedis</taxon>
        <taxon>Mucoromycota</taxon>
        <taxon>Mucoromycotina</taxon>
        <taxon>Mucoromycetes</taxon>
        <taxon>Mucorales</taxon>
        <taxon>Mucorineae</taxon>
        <taxon>Mucoraceae</taxon>
        <taxon>Mucor</taxon>
    </lineage>
</organism>
<reference evidence="7" key="1">
    <citation type="submission" date="2020-12" db="EMBL/GenBank/DDBJ databases">
        <title>Metabolic potential, ecology and presence of endohyphal bacteria is reflected in genomic diversity of Mucoromycotina.</title>
        <authorList>
            <person name="Muszewska A."/>
            <person name="Okrasinska A."/>
            <person name="Steczkiewicz K."/>
            <person name="Drgas O."/>
            <person name="Orlowska M."/>
            <person name="Perlinska-Lenart U."/>
            <person name="Aleksandrzak-Piekarczyk T."/>
            <person name="Szatraj K."/>
            <person name="Zielenkiewicz U."/>
            <person name="Pilsyk S."/>
            <person name="Malc E."/>
            <person name="Mieczkowski P."/>
            <person name="Kruszewska J.S."/>
            <person name="Biernat P."/>
            <person name="Pawlowska J."/>
        </authorList>
    </citation>
    <scope>NUCLEOTIDE SEQUENCE</scope>
    <source>
        <strain evidence="7">WA0000017839</strain>
    </source>
</reference>
<dbReference type="OrthoDB" id="288203at2759"/>
<feature type="transmembrane region" description="Helical" evidence="5">
    <location>
        <begin position="387"/>
        <end position="405"/>
    </location>
</feature>
<keyword evidence="8" id="KW-1185">Reference proteome</keyword>
<evidence type="ECO:0000259" key="6">
    <source>
        <dbReference type="PROSITE" id="PS50801"/>
    </source>
</evidence>
<dbReference type="EMBL" id="JAEPRD010000005">
    <property type="protein sequence ID" value="KAG2212640.1"/>
    <property type="molecule type" value="Genomic_DNA"/>
</dbReference>
<feature type="transmembrane region" description="Helical" evidence="5">
    <location>
        <begin position="63"/>
        <end position="83"/>
    </location>
</feature>
<proteinExistence type="predicted"/>
<feature type="domain" description="STAS" evidence="6">
    <location>
        <begin position="536"/>
        <end position="691"/>
    </location>
</feature>
<dbReference type="PROSITE" id="PS50801">
    <property type="entry name" value="STAS"/>
    <property type="match status" value="1"/>
</dbReference>
<dbReference type="Pfam" id="PF01740">
    <property type="entry name" value="STAS"/>
    <property type="match status" value="1"/>
</dbReference>
<evidence type="ECO:0000256" key="4">
    <source>
        <dbReference type="ARBA" id="ARBA00023136"/>
    </source>
</evidence>
<comment type="caution">
    <text evidence="7">The sequence shown here is derived from an EMBL/GenBank/DDBJ whole genome shotgun (WGS) entry which is preliminary data.</text>
</comment>
<evidence type="ECO:0000256" key="3">
    <source>
        <dbReference type="ARBA" id="ARBA00022989"/>
    </source>
</evidence>
<dbReference type="GO" id="GO:0016020">
    <property type="term" value="C:membrane"/>
    <property type="evidence" value="ECO:0007669"/>
    <property type="project" value="UniProtKB-SubCell"/>
</dbReference>
<dbReference type="InterPro" id="IPR001902">
    <property type="entry name" value="SLC26A/SulP_fam"/>
</dbReference>
<dbReference type="InterPro" id="IPR011547">
    <property type="entry name" value="SLC26A/SulP_dom"/>
</dbReference>
<evidence type="ECO:0000313" key="7">
    <source>
        <dbReference type="EMBL" id="KAG2212640.1"/>
    </source>
</evidence>
<evidence type="ECO:0000256" key="2">
    <source>
        <dbReference type="ARBA" id="ARBA00022692"/>
    </source>
</evidence>
<dbReference type="AlphaFoldDB" id="A0A8H7RLK9"/>
<feature type="transmembrane region" description="Helical" evidence="5">
    <location>
        <begin position="118"/>
        <end position="136"/>
    </location>
</feature>
<feature type="transmembrane region" description="Helical" evidence="5">
    <location>
        <begin position="228"/>
        <end position="246"/>
    </location>
</feature>
<sequence>LYSLLFISISKMREEGSIVIDYETIATKQKIQQFFGKLPKFFKNYFASIFPILQWIHRYNLSWLVQDVIAGVTVGIVIVPQSMAYAKIANLDPQYGLYTSFVGVTLYCFFGTSKDISIGPISTVSLLVSTVVNSVIKVNPTITPSEVAVTLGLFAGIISIIISLLRLGMLVDFIPEPAIAGYMTGSAITIVLSQWPKLFGLPDVTTHAPPYLIFGNILKKLPQTHLDVAFGLSSLVFLYGVKFICARFTCRSPVLQKSVFLFGIMRNGLIVILGTFISFLINMGKDVSPISVIQSVPPGFDHMAVPRLHFDILQEAGGVLPSIVIILILEHITVAKSFGRIYDYQIDADQEILAIGVTNVVGAFFGGYPATGAFSRTAIMARSGSRTPIAGVFSGAVVVLALYALTPAFYYIPDAVLAAVVIHAVSDLVSGSKYLKELWRASTAEFIVWVSAVVVTIFVDVQMGIYAAVGLSMLIMLYRFARPPIQSLARVSLDKNADETTKQMFLDKLGNKTTTDAATDTNKHYLYVDEVDPNFQNYITELPSGLVVLRLCDSILYPNAEHISEAITHLIKQKTRCGNIEYMNKSDSEKSWSQSPHTENFNAIKLPVLEAIVLDFAAVCRVDSTALQNLITVRETLDRYAGCSVEWHFTGLQGQSVRGSLLNAGFGSYEQSDRCGMSSSLSSGNNSLVSLASAGNHHPPTKDKFPLKHMVVNNKSGLESTGNFIYDLETSGTANTTDMDNIIPTDVHADCRSLRPNYYTPTDRYPCFHWDVDSAVRSICTRWYNETLSSPSEEKTDVNGVVVTTAEL</sequence>
<dbReference type="InterPro" id="IPR036513">
    <property type="entry name" value="STAS_dom_sf"/>
</dbReference>
<dbReference type="Gene3D" id="3.30.750.24">
    <property type="entry name" value="STAS domain"/>
    <property type="match status" value="1"/>
</dbReference>
<accession>A0A8H7RLK9</accession>
<gene>
    <name evidence="7" type="ORF">INT47_000617</name>
</gene>